<dbReference type="InterPro" id="IPR011990">
    <property type="entry name" value="TPR-like_helical_dom_sf"/>
</dbReference>
<keyword evidence="6" id="KW-0496">Mitochondrion</keyword>
<evidence type="ECO:0000256" key="5">
    <source>
        <dbReference type="ARBA" id="ARBA00022946"/>
    </source>
</evidence>
<keyword evidence="8" id="KW-1185">Reference proteome</keyword>
<sequence>MQRAFSIRHLLPRLYGRSAPSCSSFSAEATRCLGAAGYRSGGGGRQREHRHRWQSSGGEQSDRRRPPFPRVGPALLAVSFWGAFKDLVGYETIKLDDDPLKAKIKQSWLLRKHGKRKEAAVVLHEALHEAQQAKDEMAITRICDELAGTYYELGQLDEADKLFREVLSRLMQLHNTKERDPDFIGISLKLADIFAQKGDIRSAEIGFRHCVSKQQEVVQEHLKKYLVSHGAYMEAAGDPETSLGVEYSDPIALFGMCLEAFAHFLVNYCDDDRVEESQKYIDEAIKIGHQLFGPLNAHTANLLNNYGAACLWKHKFTVALKYLEEGAKKALHIAECEKLLPGYYCNYAEALFHSGKEDQSLDIAKRAVELAKKNKDPKVLDYTQRFLKDLERDYNKKKGKRSSWW</sequence>
<organism evidence="8 9">
    <name type="scientific">Plectus sambesii</name>
    <dbReference type="NCBI Taxonomy" id="2011161"/>
    <lineage>
        <taxon>Eukaryota</taxon>
        <taxon>Metazoa</taxon>
        <taxon>Ecdysozoa</taxon>
        <taxon>Nematoda</taxon>
        <taxon>Chromadorea</taxon>
        <taxon>Plectida</taxon>
        <taxon>Plectina</taxon>
        <taxon>Plectoidea</taxon>
        <taxon>Plectidae</taxon>
        <taxon>Plectus</taxon>
    </lineage>
</organism>
<evidence type="ECO:0000256" key="6">
    <source>
        <dbReference type="ARBA" id="ARBA00023128"/>
    </source>
</evidence>
<dbReference type="InterPro" id="IPR040395">
    <property type="entry name" value="TTC19"/>
</dbReference>
<evidence type="ECO:0000256" key="4">
    <source>
        <dbReference type="ARBA" id="ARBA00022803"/>
    </source>
</evidence>
<reference evidence="9" key="1">
    <citation type="submission" date="2022-11" db="UniProtKB">
        <authorList>
            <consortium name="WormBaseParasite"/>
        </authorList>
    </citation>
    <scope>IDENTIFICATION</scope>
</reference>
<dbReference type="PANTHER" id="PTHR13143">
    <property type="entry name" value="TETRATRICOPEPTIDE REPEAT PROTEIN 19"/>
    <property type="match status" value="1"/>
</dbReference>
<dbReference type="AlphaFoldDB" id="A0A914X3R3"/>
<dbReference type="PANTHER" id="PTHR13143:SF6">
    <property type="entry name" value="TETRATRICOPEPTIDE REPEAT PROTEIN 19, MITOCHONDRIAL"/>
    <property type="match status" value="1"/>
</dbReference>
<dbReference type="GO" id="GO:0034551">
    <property type="term" value="P:mitochondrial respiratory chain complex III assembly"/>
    <property type="evidence" value="ECO:0007669"/>
    <property type="project" value="InterPro"/>
</dbReference>
<dbReference type="GO" id="GO:0005743">
    <property type="term" value="C:mitochondrial inner membrane"/>
    <property type="evidence" value="ECO:0007669"/>
    <property type="project" value="TreeGrafter"/>
</dbReference>
<evidence type="ECO:0000313" key="9">
    <source>
        <dbReference type="WBParaSite" id="PSAMB.scaffold6301size9780.g28241.t1"/>
    </source>
</evidence>
<dbReference type="Proteomes" id="UP000887566">
    <property type="component" value="Unplaced"/>
</dbReference>
<evidence type="ECO:0000256" key="3">
    <source>
        <dbReference type="ARBA" id="ARBA00022737"/>
    </source>
</evidence>
<evidence type="ECO:0000256" key="1">
    <source>
        <dbReference type="ARBA" id="ARBA00004173"/>
    </source>
</evidence>
<dbReference type="Pfam" id="PF13374">
    <property type="entry name" value="TPR_10"/>
    <property type="match status" value="1"/>
</dbReference>
<comment type="subcellular location">
    <subcellularLocation>
        <location evidence="1">Mitochondrion</location>
    </subcellularLocation>
</comment>
<keyword evidence="3" id="KW-0677">Repeat</keyword>
<keyword evidence="5" id="KW-0809">Transit peptide</keyword>
<name>A0A914X3R3_9BILA</name>
<evidence type="ECO:0000256" key="7">
    <source>
        <dbReference type="SAM" id="MobiDB-lite"/>
    </source>
</evidence>
<dbReference type="SUPFAM" id="SSF48452">
    <property type="entry name" value="TPR-like"/>
    <property type="match status" value="2"/>
</dbReference>
<proteinExistence type="inferred from homology"/>
<protein>
    <submittedName>
        <fullName evidence="9">Uncharacterized protein</fullName>
    </submittedName>
</protein>
<evidence type="ECO:0000256" key="2">
    <source>
        <dbReference type="ARBA" id="ARBA00008219"/>
    </source>
</evidence>
<feature type="region of interest" description="Disordered" evidence="7">
    <location>
        <begin position="38"/>
        <end position="68"/>
    </location>
</feature>
<accession>A0A914X3R3</accession>
<evidence type="ECO:0000313" key="8">
    <source>
        <dbReference type="Proteomes" id="UP000887566"/>
    </source>
</evidence>
<dbReference type="Gene3D" id="1.25.40.10">
    <property type="entry name" value="Tetratricopeptide repeat domain"/>
    <property type="match status" value="2"/>
</dbReference>
<comment type="similarity">
    <text evidence="2">Belongs to the TTC19 family.</text>
</comment>
<dbReference type="WBParaSite" id="PSAMB.scaffold6301size9780.g28241.t1">
    <property type="protein sequence ID" value="PSAMB.scaffold6301size9780.g28241.t1"/>
    <property type="gene ID" value="PSAMB.scaffold6301size9780.g28241"/>
</dbReference>
<keyword evidence="4" id="KW-0802">TPR repeat</keyword>